<gene>
    <name evidence="1" type="ORF">OFLC_LOCUS4898</name>
</gene>
<evidence type="ECO:0000313" key="1">
    <source>
        <dbReference type="EMBL" id="VDO41381.1"/>
    </source>
</evidence>
<dbReference type="AlphaFoldDB" id="A0A183HBN6"/>
<reference evidence="1 2" key="2">
    <citation type="submission" date="2018-11" db="EMBL/GenBank/DDBJ databases">
        <authorList>
            <consortium name="Pathogen Informatics"/>
        </authorList>
    </citation>
    <scope>NUCLEOTIDE SEQUENCE [LARGE SCALE GENOMIC DNA]</scope>
</reference>
<sequence length="85" mass="10096">MKSFNDIRRRSSCLLYQVCFGFYNVSDREMAEKVIHFFLVVYLMIHHSCFSSSQQQLLTQALLHYSVVIVIDVQQLMEKMVKIIF</sequence>
<name>A0A183HBN6_9BILA</name>
<dbReference type="WBParaSite" id="OFLC_0000489701-mRNA-1">
    <property type="protein sequence ID" value="OFLC_0000489701-mRNA-1"/>
    <property type="gene ID" value="OFLC_0000489701"/>
</dbReference>
<dbReference type="EMBL" id="UZAJ01003953">
    <property type="protein sequence ID" value="VDO41381.1"/>
    <property type="molecule type" value="Genomic_DNA"/>
</dbReference>
<accession>A0A183HBN6</accession>
<proteinExistence type="predicted"/>
<reference evidence="3" key="1">
    <citation type="submission" date="2016-06" db="UniProtKB">
        <authorList>
            <consortium name="WormBaseParasite"/>
        </authorList>
    </citation>
    <scope>IDENTIFICATION</scope>
</reference>
<keyword evidence="2" id="KW-1185">Reference proteome</keyword>
<evidence type="ECO:0000313" key="3">
    <source>
        <dbReference type="WBParaSite" id="OFLC_0000489701-mRNA-1"/>
    </source>
</evidence>
<evidence type="ECO:0000313" key="2">
    <source>
        <dbReference type="Proteomes" id="UP000267606"/>
    </source>
</evidence>
<organism evidence="3">
    <name type="scientific">Onchocerca flexuosa</name>
    <dbReference type="NCBI Taxonomy" id="387005"/>
    <lineage>
        <taxon>Eukaryota</taxon>
        <taxon>Metazoa</taxon>
        <taxon>Ecdysozoa</taxon>
        <taxon>Nematoda</taxon>
        <taxon>Chromadorea</taxon>
        <taxon>Rhabditida</taxon>
        <taxon>Spirurina</taxon>
        <taxon>Spiruromorpha</taxon>
        <taxon>Filarioidea</taxon>
        <taxon>Onchocercidae</taxon>
        <taxon>Onchocerca</taxon>
    </lineage>
</organism>
<dbReference type="Proteomes" id="UP000267606">
    <property type="component" value="Unassembled WGS sequence"/>
</dbReference>
<protein>
    <submittedName>
        <fullName evidence="3">Ovule protein</fullName>
    </submittedName>
</protein>